<feature type="transmembrane region" description="Helical" evidence="2">
    <location>
        <begin position="119"/>
        <end position="136"/>
    </location>
</feature>
<feature type="compositionally biased region" description="Low complexity" evidence="1">
    <location>
        <begin position="234"/>
        <end position="294"/>
    </location>
</feature>
<dbReference type="EMBL" id="CP050965">
    <property type="protein sequence ID" value="QIX88744.1"/>
    <property type="molecule type" value="Genomic_DNA"/>
</dbReference>
<feature type="transmembrane region" description="Helical" evidence="2">
    <location>
        <begin position="142"/>
        <end position="159"/>
    </location>
</feature>
<feature type="transmembrane region" description="Helical" evidence="2">
    <location>
        <begin position="35"/>
        <end position="57"/>
    </location>
</feature>
<keyword evidence="4" id="KW-1185">Reference proteome</keyword>
<feature type="compositionally biased region" description="Polar residues" evidence="1">
    <location>
        <begin position="295"/>
        <end position="359"/>
    </location>
</feature>
<feature type="compositionally biased region" description="Polar residues" evidence="1">
    <location>
        <begin position="210"/>
        <end position="233"/>
    </location>
</feature>
<feature type="transmembrane region" description="Helical" evidence="2">
    <location>
        <begin position="91"/>
        <end position="112"/>
    </location>
</feature>
<dbReference type="RefSeq" id="WP_172497926.1">
    <property type="nucleotide sequence ID" value="NZ_CP050965.1"/>
</dbReference>
<keyword evidence="2" id="KW-0812">Transmembrane</keyword>
<evidence type="ECO:0000313" key="4">
    <source>
        <dbReference type="Proteomes" id="UP000501205"/>
    </source>
</evidence>
<gene>
    <name evidence="3" type="ORF">FOC48_08240</name>
</gene>
<evidence type="ECO:0000256" key="2">
    <source>
        <dbReference type="SAM" id="Phobius"/>
    </source>
</evidence>
<organism evidence="3 4">
    <name type="scientific">Gemella haemolysans</name>
    <dbReference type="NCBI Taxonomy" id="1379"/>
    <lineage>
        <taxon>Bacteria</taxon>
        <taxon>Bacillati</taxon>
        <taxon>Bacillota</taxon>
        <taxon>Bacilli</taxon>
        <taxon>Bacillales</taxon>
        <taxon>Gemellaceae</taxon>
        <taxon>Gemella</taxon>
    </lineage>
</organism>
<feature type="region of interest" description="Disordered" evidence="1">
    <location>
        <begin position="201"/>
        <end position="365"/>
    </location>
</feature>
<keyword evidence="2" id="KW-1133">Transmembrane helix</keyword>
<protein>
    <submittedName>
        <fullName evidence="3">DUF805 domain-containing protein</fullName>
    </submittedName>
</protein>
<reference evidence="3 4" key="1">
    <citation type="submission" date="2019-11" db="EMBL/GenBank/DDBJ databases">
        <title>FDA dAtabase for Regulatory Grade micrObial Sequences (FDA-ARGOS): Supporting development and validation of Infectious Disease Dx tests.</title>
        <authorList>
            <person name="Damon A."/>
            <person name="Tallon L."/>
            <person name="Sadzewicz L."/>
            <person name="Vavikolanu K."/>
            <person name="Mehta A."/>
            <person name="Aluvathingal J."/>
            <person name="Nadendla S."/>
            <person name="Myers T."/>
            <person name="Yan Y."/>
            <person name="Sichtig H."/>
        </authorList>
    </citation>
    <scope>NUCLEOTIDE SEQUENCE [LARGE SCALE GENOMIC DNA]</scope>
    <source>
        <strain evidence="3 4">FDAARGOS_740</strain>
    </source>
</reference>
<evidence type="ECO:0000313" key="3">
    <source>
        <dbReference type="EMBL" id="QIX88744.1"/>
    </source>
</evidence>
<name>A0ABX6KJD0_9BACL</name>
<accession>A0ABX6KJD0</accession>
<proteinExistence type="predicted"/>
<sequence>MIDQRRKHVTYGSSFKDFFKGFVDFTGYTSVSGHWFPVGSILGGLILLTVIVFQGMFSSLTSIGRKSSRSSDYLLSGGALSDGVSTLQTGLAFGIFIIIAGLILILPLTASFTRRLRDVGFATWGIVILIALYYILSYFSVYLLTPVYAIVFFFVLMSLPSNAVETNSNNEFARFFLRQTPQAQQYYSQFANPFGQPVQYDQFGNPIPNQPQFNNGMNQGFQGQAPQGFNPNAPQGRPQQGFQGQTPQGFNPNAPQGHPQQGFQGQVPQGFNPNAPQGRPQQGFQGQAPQGFNPNAQHGGQPQGFNPNAQYGGQPQGFNPNAQHGGQPQGFNPNAQHGGQPQGFNPNAQHGGQPQGFNPNAQQGVQEQAVVNEVQEEQQVQASQEVNVAPEQHVEVAPQVETAPVVETPTPQVEETHQVETVAVAGGARSRRLQKLNRAEEEVAFKKRR</sequence>
<keyword evidence="2" id="KW-0472">Membrane</keyword>
<evidence type="ECO:0000256" key="1">
    <source>
        <dbReference type="SAM" id="MobiDB-lite"/>
    </source>
</evidence>
<dbReference type="Proteomes" id="UP000501205">
    <property type="component" value="Chromosome"/>
</dbReference>